<dbReference type="Proteomes" id="UP001253595">
    <property type="component" value="Unassembled WGS sequence"/>
</dbReference>
<dbReference type="SUPFAM" id="SSF52172">
    <property type="entry name" value="CheY-like"/>
    <property type="match status" value="1"/>
</dbReference>
<evidence type="ECO:0000313" key="4">
    <source>
        <dbReference type="EMBL" id="MDR7090230.1"/>
    </source>
</evidence>
<dbReference type="CDD" id="cd17546">
    <property type="entry name" value="REC_hyHK_CKI1_RcsC-like"/>
    <property type="match status" value="1"/>
</dbReference>
<evidence type="ECO:0000313" key="5">
    <source>
        <dbReference type="Proteomes" id="UP001253595"/>
    </source>
</evidence>
<dbReference type="PANTHER" id="PTHR45339">
    <property type="entry name" value="HYBRID SIGNAL TRANSDUCTION HISTIDINE KINASE J"/>
    <property type="match status" value="1"/>
</dbReference>
<protein>
    <submittedName>
        <fullName evidence="4">CheY-like chemotaxis protein</fullName>
    </submittedName>
</protein>
<dbReference type="InterPro" id="IPR011006">
    <property type="entry name" value="CheY-like_superfamily"/>
</dbReference>
<dbReference type="RefSeq" id="WP_310072538.1">
    <property type="nucleotide sequence ID" value="NZ_JAVDVX010000003.1"/>
</dbReference>
<feature type="domain" description="Response regulatory" evidence="3">
    <location>
        <begin position="131"/>
        <end position="245"/>
    </location>
</feature>
<keyword evidence="5" id="KW-1185">Reference proteome</keyword>
<dbReference type="EMBL" id="JAVDVX010000003">
    <property type="protein sequence ID" value="MDR7090230.1"/>
    <property type="molecule type" value="Genomic_DNA"/>
</dbReference>
<dbReference type="Pfam" id="PF00072">
    <property type="entry name" value="Response_reg"/>
    <property type="match status" value="1"/>
</dbReference>
<accession>A0ABU1UYI6</accession>
<dbReference type="SMART" id="SM00448">
    <property type="entry name" value="REC"/>
    <property type="match status" value="1"/>
</dbReference>
<organism evidence="4 5">
    <name type="scientific">Cellvibrio fibrivorans</name>
    <dbReference type="NCBI Taxonomy" id="126350"/>
    <lineage>
        <taxon>Bacteria</taxon>
        <taxon>Pseudomonadati</taxon>
        <taxon>Pseudomonadota</taxon>
        <taxon>Gammaproteobacteria</taxon>
        <taxon>Cellvibrionales</taxon>
        <taxon>Cellvibrionaceae</taxon>
        <taxon>Cellvibrio</taxon>
    </lineage>
</organism>
<gene>
    <name evidence="4" type="ORF">J2X05_002252</name>
</gene>
<evidence type="ECO:0000256" key="2">
    <source>
        <dbReference type="PROSITE-ProRule" id="PRU00169"/>
    </source>
</evidence>
<keyword evidence="1 2" id="KW-0597">Phosphoprotein</keyword>
<dbReference type="InterPro" id="IPR001789">
    <property type="entry name" value="Sig_transdc_resp-reg_receiver"/>
</dbReference>
<sequence length="248" mass="27007">MTDKSKNHYESDSAETLFHDIATPLLVAKMKAGLLASYLPQLIKSLAESPDLQHLLPGDKKVIEALLSAPEIMVSNLDVVQKKINLLSESVLHQANNFSACPLGDNATANIHNGSMDASTSAALRTVSIKTILLVDDEVVHRDIGGSLLSPHYQVDFAENGLEAIRKCEQKHYDLILMDLHMPKMNGEQATMALRACISNETIIIGLTSLPLGANQSGLLARGFTDFLEKPLTMKGLQNVLRAYARHA</sequence>
<comment type="caution">
    <text evidence="4">The sequence shown here is derived from an EMBL/GenBank/DDBJ whole genome shotgun (WGS) entry which is preliminary data.</text>
</comment>
<dbReference type="PANTHER" id="PTHR45339:SF3">
    <property type="entry name" value="HISTIDINE KINASE"/>
    <property type="match status" value="1"/>
</dbReference>
<dbReference type="Gene3D" id="3.40.50.2300">
    <property type="match status" value="1"/>
</dbReference>
<name>A0ABU1UYI6_9GAMM</name>
<feature type="modified residue" description="4-aspartylphosphate" evidence="2">
    <location>
        <position position="179"/>
    </location>
</feature>
<dbReference type="PROSITE" id="PS50110">
    <property type="entry name" value="RESPONSE_REGULATORY"/>
    <property type="match status" value="1"/>
</dbReference>
<proteinExistence type="predicted"/>
<evidence type="ECO:0000256" key="1">
    <source>
        <dbReference type="ARBA" id="ARBA00022553"/>
    </source>
</evidence>
<evidence type="ECO:0000259" key="3">
    <source>
        <dbReference type="PROSITE" id="PS50110"/>
    </source>
</evidence>
<reference evidence="4 5" key="1">
    <citation type="submission" date="2023-07" db="EMBL/GenBank/DDBJ databases">
        <title>Sorghum-associated microbial communities from plants grown in Nebraska, USA.</title>
        <authorList>
            <person name="Schachtman D."/>
        </authorList>
    </citation>
    <scope>NUCLEOTIDE SEQUENCE [LARGE SCALE GENOMIC DNA]</scope>
    <source>
        <strain evidence="4 5">BE190</strain>
    </source>
</reference>